<dbReference type="EMBL" id="OX597824">
    <property type="protein sequence ID" value="CAI9729969.1"/>
    <property type="molecule type" value="Genomic_DNA"/>
</dbReference>
<name>A0AA36B9C3_OCTVU</name>
<dbReference type="AlphaFoldDB" id="A0AA36B9C3"/>
<evidence type="ECO:0000313" key="2">
    <source>
        <dbReference type="Proteomes" id="UP001162480"/>
    </source>
</evidence>
<sequence length="100" mass="11690">MITGFSTECKYLERKVGPKKHQMWCARLRWYGHVARMDEDSCVKKCHTLAVEGTCGIGRPRKTWNEVVKHELRTLGLTEAMTSNRDFWKYAVLEKTQQAK</sequence>
<accession>A0AA36B9C3</accession>
<gene>
    <name evidence="1" type="ORF">OCTVUL_1B015216</name>
</gene>
<reference evidence="1" key="1">
    <citation type="submission" date="2023-08" db="EMBL/GenBank/DDBJ databases">
        <authorList>
            <person name="Alioto T."/>
            <person name="Alioto T."/>
            <person name="Gomez Garrido J."/>
        </authorList>
    </citation>
    <scope>NUCLEOTIDE SEQUENCE</scope>
</reference>
<dbReference type="PANTHER" id="PTHR46238">
    <property type="entry name" value="REVERSE TRANSCRIPTASE DOMAIN-CONTAINING PROTEIN"/>
    <property type="match status" value="1"/>
</dbReference>
<dbReference type="Proteomes" id="UP001162480">
    <property type="component" value="Chromosome 11"/>
</dbReference>
<evidence type="ECO:0000313" key="1">
    <source>
        <dbReference type="EMBL" id="CAI9729969.1"/>
    </source>
</evidence>
<proteinExistence type="predicted"/>
<protein>
    <submittedName>
        <fullName evidence="1">Uncharacterized protein</fullName>
    </submittedName>
</protein>
<organism evidence="1 2">
    <name type="scientific">Octopus vulgaris</name>
    <name type="common">Common octopus</name>
    <dbReference type="NCBI Taxonomy" id="6645"/>
    <lineage>
        <taxon>Eukaryota</taxon>
        <taxon>Metazoa</taxon>
        <taxon>Spiralia</taxon>
        <taxon>Lophotrochozoa</taxon>
        <taxon>Mollusca</taxon>
        <taxon>Cephalopoda</taxon>
        <taxon>Coleoidea</taxon>
        <taxon>Octopodiformes</taxon>
        <taxon>Octopoda</taxon>
        <taxon>Incirrata</taxon>
        <taxon>Octopodidae</taxon>
        <taxon>Octopus</taxon>
    </lineage>
</organism>
<keyword evidence="2" id="KW-1185">Reference proteome</keyword>
<dbReference type="PANTHER" id="PTHR46238:SF8">
    <property type="entry name" value="ENDONUCLEASE_EXONUCLEASE_PHOSPHATASE DOMAIN-CONTAINING PROTEIN"/>
    <property type="match status" value="1"/>
</dbReference>